<gene>
    <name evidence="10" type="ORF">TPSB3V08_LOCUS13345</name>
</gene>
<evidence type="ECO:0000256" key="1">
    <source>
        <dbReference type="ARBA" id="ARBA00004167"/>
    </source>
</evidence>
<name>A0A7R9DS00_TIMPO</name>
<accession>A0A7R9DS00</accession>
<evidence type="ECO:0000256" key="6">
    <source>
        <dbReference type="ARBA" id="ARBA00023136"/>
    </source>
</evidence>
<dbReference type="GO" id="GO:0016020">
    <property type="term" value="C:membrane"/>
    <property type="evidence" value="ECO:0007669"/>
    <property type="project" value="UniProtKB-SubCell"/>
</dbReference>
<evidence type="ECO:0000256" key="2">
    <source>
        <dbReference type="ARBA" id="ARBA00022692"/>
    </source>
</evidence>
<reference evidence="10" key="1">
    <citation type="submission" date="2020-11" db="EMBL/GenBank/DDBJ databases">
        <authorList>
            <person name="Tran Van P."/>
        </authorList>
    </citation>
    <scope>NUCLEOTIDE SEQUENCE</scope>
</reference>
<evidence type="ECO:0000256" key="7">
    <source>
        <dbReference type="ARBA" id="ARBA00023157"/>
    </source>
</evidence>
<keyword evidence="2" id="KW-0812">Transmembrane</keyword>
<dbReference type="Gene3D" id="2.60.40.10">
    <property type="entry name" value="Immunoglobulins"/>
    <property type="match status" value="1"/>
</dbReference>
<dbReference type="SUPFAM" id="SSF49265">
    <property type="entry name" value="Fibronectin type III"/>
    <property type="match status" value="1"/>
</dbReference>
<dbReference type="AlphaFoldDB" id="A0A7R9DS00"/>
<dbReference type="CDD" id="cd00063">
    <property type="entry name" value="FN3"/>
    <property type="match status" value="1"/>
</dbReference>
<keyword evidence="8" id="KW-0393">Immunoglobulin domain</keyword>
<proteinExistence type="predicted"/>
<sequence>MTRDTQTPIRALDTQVHSLNSLVHALDTQVRSLDTLVHSRRVSILPPTPLITQSSEKAAAYLLDKEGNRENKERSQVSNNILPQQRFPLVDLMPGTRYFLRVAGHNHAGSTLAEYDFTTLSPNTGKHSVW</sequence>
<feature type="domain" description="DSCAM/DSCAML C-terminal" evidence="9">
    <location>
        <begin position="70"/>
        <end position="123"/>
    </location>
</feature>
<evidence type="ECO:0000256" key="4">
    <source>
        <dbReference type="ARBA" id="ARBA00022889"/>
    </source>
</evidence>
<dbReference type="InterPro" id="IPR003961">
    <property type="entry name" value="FN3_dom"/>
</dbReference>
<dbReference type="EMBL" id="OD024882">
    <property type="protein sequence ID" value="CAD7419930.1"/>
    <property type="molecule type" value="Genomic_DNA"/>
</dbReference>
<evidence type="ECO:0000313" key="10">
    <source>
        <dbReference type="EMBL" id="CAD7419930.1"/>
    </source>
</evidence>
<keyword evidence="5" id="KW-1133">Transmembrane helix</keyword>
<protein>
    <recommendedName>
        <fullName evidence="9">DSCAM/DSCAML C-terminal domain-containing protein</fullName>
    </recommendedName>
</protein>
<comment type="subcellular location">
    <subcellularLocation>
        <location evidence="1">Membrane</location>
        <topology evidence="1">Single-pass membrane protein</topology>
    </subcellularLocation>
</comment>
<evidence type="ECO:0000259" key="9">
    <source>
        <dbReference type="Pfam" id="PF25059"/>
    </source>
</evidence>
<evidence type="ECO:0000256" key="8">
    <source>
        <dbReference type="ARBA" id="ARBA00023319"/>
    </source>
</evidence>
<keyword evidence="6" id="KW-0472">Membrane</keyword>
<dbReference type="InterPro" id="IPR056754">
    <property type="entry name" value="DSCAM/DSCAML_C"/>
</dbReference>
<dbReference type="Pfam" id="PF25059">
    <property type="entry name" value="FN3_DSCAM-DSCAML_C"/>
    <property type="match status" value="1"/>
</dbReference>
<keyword evidence="7" id="KW-1015">Disulfide bond</keyword>
<dbReference type="GO" id="GO:0007155">
    <property type="term" value="P:cell adhesion"/>
    <property type="evidence" value="ECO:0007669"/>
    <property type="project" value="UniProtKB-KW"/>
</dbReference>
<dbReference type="InterPro" id="IPR036116">
    <property type="entry name" value="FN3_sf"/>
</dbReference>
<keyword evidence="4" id="KW-0130">Cell adhesion</keyword>
<evidence type="ECO:0000256" key="5">
    <source>
        <dbReference type="ARBA" id="ARBA00022989"/>
    </source>
</evidence>
<organism evidence="10">
    <name type="scientific">Timema poppense</name>
    <name type="common">Walking stick</name>
    <dbReference type="NCBI Taxonomy" id="170557"/>
    <lineage>
        <taxon>Eukaryota</taxon>
        <taxon>Metazoa</taxon>
        <taxon>Ecdysozoa</taxon>
        <taxon>Arthropoda</taxon>
        <taxon>Hexapoda</taxon>
        <taxon>Insecta</taxon>
        <taxon>Pterygota</taxon>
        <taxon>Neoptera</taxon>
        <taxon>Polyneoptera</taxon>
        <taxon>Phasmatodea</taxon>
        <taxon>Timematodea</taxon>
        <taxon>Timematoidea</taxon>
        <taxon>Timematidae</taxon>
        <taxon>Timema</taxon>
    </lineage>
</organism>
<evidence type="ECO:0000256" key="3">
    <source>
        <dbReference type="ARBA" id="ARBA00022729"/>
    </source>
</evidence>
<keyword evidence="3" id="KW-0732">Signal</keyword>
<dbReference type="InterPro" id="IPR013783">
    <property type="entry name" value="Ig-like_fold"/>
</dbReference>